<organism evidence="1">
    <name type="scientific">marine metagenome</name>
    <dbReference type="NCBI Taxonomy" id="408172"/>
    <lineage>
        <taxon>unclassified sequences</taxon>
        <taxon>metagenomes</taxon>
        <taxon>ecological metagenomes</taxon>
    </lineage>
</organism>
<sequence>METMYRANVALNGNLGSVILKDGLTVPEIRILIHVHGLGSVKEIAMSGKADVNSVDERERLNSIYSAAKVGQVFG</sequence>
<feature type="non-terminal residue" evidence="1">
    <location>
        <position position="75"/>
    </location>
</feature>
<dbReference type="EMBL" id="UINC01172002">
    <property type="protein sequence ID" value="SVD76859.1"/>
    <property type="molecule type" value="Genomic_DNA"/>
</dbReference>
<reference evidence="1" key="1">
    <citation type="submission" date="2018-05" db="EMBL/GenBank/DDBJ databases">
        <authorList>
            <person name="Lanie J.A."/>
            <person name="Ng W.-L."/>
            <person name="Kazmierczak K.M."/>
            <person name="Andrzejewski T.M."/>
            <person name="Davidsen T.M."/>
            <person name="Wayne K.J."/>
            <person name="Tettelin H."/>
            <person name="Glass J.I."/>
            <person name="Rusch D."/>
            <person name="Podicherti R."/>
            <person name="Tsui H.-C.T."/>
            <person name="Winkler M.E."/>
        </authorList>
    </citation>
    <scope>NUCLEOTIDE SEQUENCE</scope>
</reference>
<accession>A0A382Y1D9</accession>
<evidence type="ECO:0000313" key="1">
    <source>
        <dbReference type="EMBL" id="SVD76859.1"/>
    </source>
</evidence>
<protein>
    <submittedName>
        <fullName evidence="1">Uncharacterized protein</fullName>
    </submittedName>
</protein>
<dbReference type="AlphaFoldDB" id="A0A382Y1D9"/>
<proteinExistence type="predicted"/>
<name>A0A382Y1D9_9ZZZZ</name>
<gene>
    <name evidence="1" type="ORF">METZ01_LOCUS429713</name>
</gene>